<dbReference type="GO" id="GO:0005509">
    <property type="term" value="F:calcium ion binding"/>
    <property type="evidence" value="ECO:0007669"/>
    <property type="project" value="InterPro"/>
</dbReference>
<dbReference type="AlphaFoldDB" id="A0A067S6K9"/>
<evidence type="ECO:0000313" key="12">
    <source>
        <dbReference type="Proteomes" id="UP000027222"/>
    </source>
</evidence>
<evidence type="ECO:0000259" key="9">
    <source>
        <dbReference type="PROSITE" id="PS50008"/>
    </source>
</evidence>
<comment type="catalytic activity">
    <reaction evidence="6">
        <text>a 1,2-diacyl-sn-glycero-3-phospho-(1D-myo-inositol-4,5-bisphosphate) + H2O = 1D-myo-inositol 1,4,5-trisphosphate + a 1,2-diacyl-sn-glycerol + H(+)</text>
        <dbReference type="Rhea" id="RHEA:33179"/>
        <dbReference type="ChEBI" id="CHEBI:15377"/>
        <dbReference type="ChEBI" id="CHEBI:15378"/>
        <dbReference type="ChEBI" id="CHEBI:17815"/>
        <dbReference type="ChEBI" id="CHEBI:58456"/>
        <dbReference type="ChEBI" id="CHEBI:203600"/>
        <dbReference type="EC" id="3.1.4.11"/>
    </reaction>
</comment>
<organism evidence="11 12">
    <name type="scientific">Galerina marginata (strain CBS 339.88)</name>
    <dbReference type="NCBI Taxonomy" id="685588"/>
    <lineage>
        <taxon>Eukaryota</taxon>
        <taxon>Fungi</taxon>
        <taxon>Dikarya</taxon>
        <taxon>Basidiomycota</taxon>
        <taxon>Agaricomycotina</taxon>
        <taxon>Agaricomycetes</taxon>
        <taxon>Agaricomycetidae</taxon>
        <taxon>Agaricales</taxon>
        <taxon>Agaricineae</taxon>
        <taxon>Strophariaceae</taxon>
        <taxon>Galerina</taxon>
    </lineage>
</organism>
<feature type="region of interest" description="Disordered" evidence="7">
    <location>
        <begin position="491"/>
        <end position="514"/>
    </location>
</feature>
<keyword evidence="4 6" id="KW-0443">Lipid metabolism</keyword>
<feature type="domain" description="EF-hand" evidence="10">
    <location>
        <begin position="198"/>
        <end position="233"/>
    </location>
</feature>
<dbReference type="PROSITE" id="PS50004">
    <property type="entry name" value="C2"/>
    <property type="match status" value="1"/>
</dbReference>
<dbReference type="CDD" id="cd13360">
    <property type="entry name" value="PH_PLC_fungal"/>
    <property type="match status" value="1"/>
</dbReference>
<dbReference type="InterPro" id="IPR001711">
    <property type="entry name" value="PLipase_C_Pinositol-sp_Y"/>
</dbReference>
<dbReference type="EC" id="3.1.4.11" evidence="1 6"/>
<dbReference type="PANTHER" id="PTHR10336:SF36">
    <property type="entry name" value="1-PHOSPHATIDYLINOSITOL 4,5-BISPHOSPHATE PHOSPHODIESTERASE BETA-4"/>
    <property type="match status" value="1"/>
</dbReference>
<dbReference type="EMBL" id="KL142423">
    <property type="protein sequence ID" value="KDR66475.1"/>
    <property type="molecule type" value="Genomic_DNA"/>
</dbReference>
<dbReference type="GO" id="GO:0048015">
    <property type="term" value="P:phosphatidylinositol-mediated signaling"/>
    <property type="evidence" value="ECO:0007669"/>
    <property type="project" value="TreeGrafter"/>
</dbReference>
<dbReference type="GO" id="GO:0051209">
    <property type="term" value="P:release of sequestered calcium ion into cytosol"/>
    <property type="evidence" value="ECO:0007669"/>
    <property type="project" value="TreeGrafter"/>
</dbReference>
<dbReference type="GO" id="GO:0004435">
    <property type="term" value="F:phosphatidylinositol-4,5-bisphosphate phospholipase C activity"/>
    <property type="evidence" value="ECO:0007669"/>
    <property type="project" value="UniProtKB-EC"/>
</dbReference>
<dbReference type="SMART" id="SM00239">
    <property type="entry name" value="C2"/>
    <property type="match status" value="1"/>
</dbReference>
<dbReference type="Proteomes" id="UP000027222">
    <property type="component" value="Unassembled WGS sequence"/>
</dbReference>
<proteinExistence type="predicted"/>
<dbReference type="Pfam" id="PF00388">
    <property type="entry name" value="PI-PLC-X"/>
    <property type="match status" value="1"/>
</dbReference>
<dbReference type="PROSITE" id="PS50007">
    <property type="entry name" value="PIPLC_X_DOMAIN"/>
    <property type="match status" value="1"/>
</dbReference>
<dbReference type="STRING" id="685588.A0A067S6K9"/>
<dbReference type="CDD" id="cd16207">
    <property type="entry name" value="EFh_ScPlc1p_like"/>
    <property type="match status" value="1"/>
</dbReference>
<dbReference type="InterPro" id="IPR001192">
    <property type="entry name" value="PI-PLC_fam"/>
</dbReference>
<dbReference type="Gene3D" id="2.30.29.30">
    <property type="entry name" value="Pleckstrin-homology domain (PH domain)/Phosphotyrosine-binding domain (PTB)"/>
    <property type="match status" value="1"/>
</dbReference>
<dbReference type="InterPro" id="IPR017946">
    <property type="entry name" value="PLC-like_Pdiesterase_TIM-brl"/>
</dbReference>
<dbReference type="OrthoDB" id="269822at2759"/>
<dbReference type="PANTHER" id="PTHR10336">
    <property type="entry name" value="PHOSPHOINOSITIDE-SPECIFIC PHOSPHOLIPASE C FAMILY PROTEIN"/>
    <property type="match status" value="1"/>
</dbReference>
<dbReference type="InterPro" id="IPR011992">
    <property type="entry name" value="EF-hand-dom_pair"/>
</dbReference>
<dbReference type="SMART" id="SM00149">
    <property type="entry name" value="PLCYc"/>
    <property type="match status" value="1"/>
</dbReference>
<reference evidence="12" key="1">
    <citation type="journal article" date="2014" name="Proc. Natl. Acad. Sci. U.S.A.">
        <title>Extensive sampling of basidiomycete genomes demonstrates inadequacy of the white-rot/brown-rot paradigm for wood decay fungi.</title>
        <authorList>
            <person name="Riley R."/>
            <person name="Salamov A.A."/>
            <person name="Brown D.W."/>
            <person name="Nagy L.G."/>
            <person name="Floudas D."/>
            <person name="Held B.W."/>
            <person name="Levasseur A."/>
            <person name="Lombard V."/>
            <person name="Morin E."/>
            <person name="Otillar R."/>
            <person name="Lindquist E.A."/>
            <person name="Sun H."/>
            <person name="LaButti K.M."/>
            <person name="Schmutz J."/>
            <person name="Jabbour D."/>
            <person name="Luo H."/>
            <person name="Baker S.E."/>
            <person name="Pisabarro A.G."/>
            <person name="Walton J.D."/>
            <person name="Blanchette R.A."/>
            <person name="Henrissat B."/>
            <person name="Martin F."/>
            <person name="Cullen D."/>
            <person name="Hibbett D.S."/>
            <person name="Grigoriev I.V."/>
        </authorList>
    </citation>
    <scope>NUCLEOTIDE SEQUENCE [LARGE SCALE GENOMIC DNA]</scope>
    <source>
        <strain evidence="12">CBS 339.88</strain>
    </source>
</reference>
<dbReference type="SUPFAM" id="SSF51695">
    <property type="entry name" value="PLC-like phosphodiesterases"/>
    <property type="match status" value="1"/>
</dbReference>
<evidence type="ECO:0000256" key="7">
    <source>
        <dbReference type="SAM" id="MobiDB-lite"/>
    </source>
</evidence>
<evidence type="ECO:0000256" key="2">
    <source>
        <dbReference type="ARBA" id="ARBA00022801"/>
    </source>
</evidence>
<dbReference type="CDD" id="cd08558">
    <property type="entry name" value="PI-PLCc_eukaryota"/>
    <property type="match status" value="1"/>
</dbReference>
<dbReference type="InterPro" id="IPR011993">
    <property type="entry name" value="PH-like_dom_sf"/>
</dbReference>
<gene>
    <name evidence="11" type="ORF">GALMADRAFT_259273</name>
</gene>
<dbReference type="SUPFAM" id="SSF49562">
    <property type="entry name" value="C2 domain (Calcium/lipid-binding domain, CaLB)"/>
    <property type="match status" value="1"/>
</dbReference>
<dbReference type="Pfam" id="PF00168">
    <property type="entry name" value="C2"/>
    <property type="match status" value="1"/>
</dbReference>
<dbReference type="Pfam" id="PF00387">
    <property type="entry name" value="PI-PLC-Y"/>
    <property type="match status" value="1"/>
</dbReference>
<dbReference type="InterPro" id="IPR002048">
    <property type="entry name" value="EF_hand_dom"/>
</dbReference>
<name>A0A067S6K9_GALM3</name>
<keyword evidence="12" id="KW-1185">Reference proteome</keyword>
<dbReference type="SUPFAM" id="SSF47473">
    <property type="entry name" value="EF-hand"/>
    <property type="match status" value="1"/>
</dbReference>
<dbReference type="InterPro" id="IPR035892">
    <property type="entry name" value="C2_domain_sf"/>
</dbReference>
<keyword evidence="2 6" id="KW-0378">Hydrolase</keyword>
<evidence type="ECO:0000256" key="5">
    <source>
        <dbReference type="ARBA" id="ARBA00023224"/>
    </source>
</evidence>
<keyword evidence="3 6" id="KW-0442">Lipid degradation</keyword>
<dbReference type="Pfam" id="PF13499">
    <property type="entry name" value="EF-hand_7"/>
    <property type="match status" value="1"/>
</dbReference>
<sequence>MSAEIVKDAMPKILDKNSPALLTPALADRPPVVADIEIPEILQKGTPMTKVSDDKQKSVIFRIDPEEGRILYKSNKGGIVPIEAIKELRLGANARYYREQFKLPVEMEERWITIIYILDGTYKTLHMVAESKETFEAWSGALQKLYTIRQGLMAGLGNVDMRQTVWERQYWKGADEEGDHVLDFDDVERLCKRLNVNMTTAEIRKLFKELDTQNRGHLDFAQFQQFAKILKRRPELESIYAKLSSANGGKFDSPAFIKFLKEYQKSKRSDTELAALFAKYAGTPATAATPNEPAGTMSLDGFSAFLASPDNSPFAEQDLGIWQDMSAPISDYYISSSHNTYLVGHQLVGVSTIEGYIRALLHSCRSVELDIYDGPIEPMIYHGNTFTSKVSLRDICTAIAKYGFSTSPYPVLISAEVHCGVEQQDKIVDIMVESFGDALIQAPSENRPKIKVLPSPEQLKGKFLLKAKNQYVVEQLAAVQAARLAEKAAAQKATVQKPSSPETDTSSSESTDNEAEVLLKEGVADLKVGITDLKKSWKKLRAKNADPSKSSAKKKMSFRLTSLLVYTVGVKCHGLDPSVEYAPEHIFSLSENSANKIMKGSVRDLVRHNHTHLVRIYPKGTRVNSTNYEPHRYWAAGCQVVAINWQTFDLGYMINQAMFQRNGRSGFVLKPEALRRPEKDLLSNCTQHFLDVTIISAQQIPRIRDSRGQEIIEKSVVDPFVEVSLHIPDWSNSPFLPDSAKAAGAKYSPPTDATSTSVSSARTVSFRTPVIKNNGFNPVWQEELCLPFDCVGDMTDLIFVEFAVRQEGKDNDEPLGLYCVPLGCLEQGFRHLPLHDAQLTQHLFSTLFVEVNVRDIN</sequence>
<dbReference type="PROSITE" id="PS50222">
    <property type="entry name" value="EF_HAND_2"/>
    <property type="match status" value="1"/>
</dbReference>
<dbReference type="InterPro" id="IPR000909">
    <property type="entry name" value="PLipase_C_PInositol-sp_X_dom"/>
</dbReference>
<dbReference type="GO" id="GO:0016042">
    <property type="term" value="P:lipid catabolic process"/>
    <property type="evidence" value="ECO:0007669"/>
    <property type="project" value="UniProtKB-KW"/>
</dbReference>
<evidence type="ECO:0000256" key="4">
    <source>
        <dbReference type="ARBA" id="ARBA00023098"/>
    </source>
</evidence>
<feature type="domain" description="C2" evidence="8">
    <location>
        <begin position="670"/>
        <end position="836"/>
    </location>
</feature>
<evidence type="ECO:0000256" key="3">
    <source>
        <dbReference type="ARBA" id="ARBA00022963"/>
    </source>
</evidence>
<keyword evidence="5" id="KW-0807">Transducer</keyword>
<dbReference type="Gene3D" id="1.10.238.10">
    <property type="entry name" value="EF-hand"/>
    <property type="match status" value="2"/>
</dbReference>
<dbReference type="CDD" id="cd00275">
    <property type="entry name" value="C2_PLC_like"/>
    <property type="match status" value="1"/>
</dbReference>
<dbReference type="HOGENOM" id="CLU_002738_1_2_1"/>
<accession>A0A067S6K9</accession>
<evidence type="ECO:0000313" key="11">
    <source>
        <dbReference type="EMBL" id="KDR66475.1"/>
    </source>
</evidence>
<dbReference type="InterPro" id="IPR037755">
    <property type="entry name" value="Plc1_PH"/>
</dbReference>
<evidence type="ECO:0000259" key="8">
    <source>
        <dbReference type="PROSITE" id="PS50004"/>
    </source>
</evidence>
<dbReference type="Gene3D" id="2.60.40.150">
    <property type="entry name" value="C2 domain"/>
    <property type="match status" value="1"/>
</dbReference>
<dbReference type="PROSITE" id="PS50008">
    <property type="entry name" value="PIPLC_Y_DOMAIN"/>
    <property type="match status" value="1"/>
</dbReference>
<evidence type="ECO:0000256" key="6">
    <source>
        <dbReference type="RuleBase" id="RU361133"/>
    </source>
</evidence>
<protein>
    <recommendedName>
        <fullName evidence="1 6">Phosphoinositide phospholipase C</fullName>
        <ecNumber evidence="1 6">3.1.4.11</ecNumber>
    </recommendedName>
</protein>
<dbReference type="Gene3D" id="3.20.20.190">
    <property type="entry name" value="Phosphatidylinositol (PI) phosphodiesterase"/>
    <property type="match status" value="1"/>
</dbReference>
<evidence type="ECO:0000256" key="1">
    <source>
        <dbReference type="ARBA" id="ARBA00012368"/>
    </source>
</evidence>
<feature type="domain" description="PI-PLC Y-box" evidence="9">
    <location>
        <begin position="560"/>
        <end position="675"/>
    </location>
</feature>
<evidence type="ECO:0000259" key="10">
    <source>
        <dbReference type="PROSITE" id="PS50222"/>
    </source>
</evidence>
<dbReference type="InterPro" id="IPR000008">
    <property type="entry name" value="C2_dom"/>
</dbReference>
<dbReference type="SUPFAM" id="SSF50729">
    <property type="entry name" value="PH domain-like"/>
    <property type="match status" value="1"/>
</dbReference>
<dbReference type="SMART" id="SM00148">
    <property type="entry name" value="PLCXc"/>
    <property type="match status" value="1"/>
</dbReference>
<feature type="compositionally biased region" description="Low complexity" evidence="7">
    <location>
        <begin position="491"/>
        <end position="510"/>
    </location>
</feature>
<dbReference type="PRINTS" id="PR00390">
    <property type="entry name" value="PHPHLIPASEC"/>
</dbReference>